<dbReference type="GO" id="GO:0006355">
    <property type="term" value="P:regulation of DNA-templated transcription"/>
    <property type="evidence" value="ECO:0007669"/>
    <property type="project" value="InterPro"/>
</dbReference>
<evidence type="ECO:0000313" key="6">
    <source>
        <dbReference type="EMBL" id="SOD19062.1"/>
    </source>
</evidence>
<feature type="domain" description="HTH luxR-type" evidence="4">
    <location>
        <begin position="309"/>
        <end position="377"/>
    </location>
</feature>
<dbReference type="SUPFAM" id="SSF52172">
    <property type="entry name" value="CheY-like"/>
    <property type="match status" value="1"/>
</dbReference>
<dbReference type="InterPro" id="IPR011006">
    <property type="entry name" value="CheY-like_superfamily"/>
</dbReference>
<evidence type="ECO:0000313" key="7">
    <source>
        <dbReference type="Proteomes" id="UP000219335"/>
    </source>
</evidence>
<evidence type="ECO:0000256" key="2">
    <source>
        <dbReference type="ARBA" id="ARBA00023125"/>
    </source>
</evidence>
<dbReference type="CDD" id="cd06170">
    <property type="entry name" value="LuxR_C_like"/>
    <property type="match status" value="1"/>
</dbReference>
<organism evidence="6 7">
    <name type="scientific">Nitrosomonas ureae</name>
    <dbReference type="NCBI Taxonomy" id="44577"/>
    <lineage>
        <taxon>Bacteria</taxon>
        <taxon>Pseudomonadati</taxon>
        <taxon>Pseudomonadota</taxon>
        <taxon>Betaproteobacteria</taxon>
        <taxon>Nitrosomonadales</taxon>
        <taxon>Nitrosomonadaceae</taxon>
        <taxon>Nitrosomonas</taxon>
    </lineage>
</organism>
<dbReference type="PROSITE" id="PS50110">
    <property type="entry name" value="RESPONSE_REGULATORY"/>
    <property type="match status" value="1"/>
</dbReference>
<sequence length="389" mass="44488">MNKKTESALERISHNKIEVPRVLILIHDYISGGNLEYIVKGWEYDITGIYNSNKAALFRVKIDKPDLILTDMELDDDSLCVSHQLNLSIGNSRLCVYFTSYTTQSIMQRTMTLVSVLGNRVRECNNERNCQNAESDFNRHDAGINKSLRPAKQSSSSSLNPIRVLLVDDQQIVLWGLEKLINGQKPRMEVVGSAENIFLAKRLIKEKRPDVLILNIYLGDINCVNYISEFANNGDTKIVIFCRIRDQEVIEQAVLSGARGIVYQKESIQTILKVIEKVHDGELWFDRETTSRAFLQNFHMRKTASPSINTRKISALTRKECEILKVFSQASGSEQNKQIAAHLQMSEYTLRNHLSAIFKKLGINNRFGLFMYARRHFRRSGSSINKVLQ</sequence>
<proteinExistence type="predicted"/>
<dbReference type="SUPFAM" id="SSF46894">
    <property type="entry name" value="C-terminal effector domain of the bipartite response regulators"/>
    <property type="match status" value="1"/>
</dbReference>
<dbReference type="Pfam" id="PF00196">
    <property type="entry name" value="GerE"/>
    <property type="match status" value="1"/>
</dbReference>
<dbReference type="Gene3D" id="3.40.50.2300">
    <property type="match status" value="1"/>
</dbReference>
<dbReference type="PANTHER" id="PTHR43214">
    <property type="entry name" value="TWO-COMPONENT RESPONSE REGULATOR"/>
    <property type="match status" value="1"/>
</dbReference>
<dbReference type="InterPro" id="IPR001789">
    <property type="entry name" value="Sig_transdc_resp-reg_receiver"/>
</dbReference>
<evidence type="ECO:0000256" key="1">
    <source>
        <dbReference type="ARBA" id="ARBA00022553"/>
    </source>
</evidence>
<evidence type="ECO:0000259" key="4">
    <source>
        <dbReference type="PROSITE" id="PS50043"/>
    </source>
</evidence>
<protein>
    <submittedName>
        <fullName evidence="6">Two component transcriptional regulator, LuxR family</fullName>
    </submittedName>
</protein>
<dbReference type="InterPro" id="IPR058245">
    <property type="entry name" value="NreC/VraR/RcsB-like_REC"/>
</dbReference>
<keyword evidence="2" id="KW-0238">DNA-binding</keyword>
<dbReference type="SMART" id="SM00421">
    <property type="entry name" value="HTH_LUXR"/>
    <property type="match status" value="1"/>
</dbReference>
<gene>
    <name evidence="6" type="ORF">SAMN06297164_2018</name>
</gene>
<dbReference type="GO" id="GO:0000160">
    <property type="term" value="P:phosphorelay signal transduction system"/>
    <property type="evidence" value="ECO:0007669"/>
    <property type="project" value="InterPro"/>
</dbReference>
<reference evidence="6 7" key="1">
    <citation type="submission" date="2017-09" db="EMBL/GenBank/DDBJ databases">
        <authorList>
            <person name="Ehlers B."/>
            <person name="Leendertz F.H."/>
        </authorList>
    </citation>
    <scope>NUCLEOTIDE SEQUENCE [LARGE SCALE GENOMIC DNA]</scope>
    <source>
        <strain evidence="6 7">Nm42</strain>
    </source>
</reference>
<evidence type="ECO:0000256" key="3">
    <source>
        <dbReference type="PROSITE-ProRule" id="PRU00169"/>
    </source>
</evidence>
<dbReference type="Pfam" id="PF00072">
    <property type="entry name" value="Response_reg"/>
    <property type="match status" value="1"/>
</dbReference>
<dbReference type="InterPro" id="IPR039420">
    <property type="entry name" value="WalR-like"/>
</dbReference>
<dbReference type="GO" id="GO:0003677">
    <property type="term" value="F:DNA binding"/>
    <property type="evidence" value="ECO:0007669"/>
    <property type="project" value="UniProtKB-KW"/>
</dbReference>
<dbReference type="PANTHER" id="PTHR43214:SF38">
    <property type="entry name" value="NITRATE_NITRITE RESPONSE REGULATOR PROTEIN NARL"/>
    <property type="match status" value="1"/>
</dbReference>
<dbReference type="InterPro" id="IPR000792">
    <property type="entry name" value="Tscrpt_reg_LuxR_C"/>
</dbReference>
<dbReference type="EMBL" id="OCMU01000001">
    <property type="protein sequence ID" value="SOD19062.1"/>
    <property type="molecule type" value="Genomic_DNA"/>
</dbReference>
<dbReference type="PROSITE" id="PS50043">
    <property type="entry name" value="HTH_LUXR_2"/>
    <property type="match status" value="1"/>
</dbReference>
<feature type="domain" description="Response regulatory" evidence="5">
    <location>
        <begin position="163"/>
        <end position="279"/>
    </location>
</feature>
<dbReference type="CDD" id="cd17535">
    <property type="entry name" value="REC_NarL-like"/>
    <property type="match status" value="1"/>
</dbReference>
<accession>A0A286AAZ5</accession>
<name>A0A286AAZ5_9PROT</name>
<dbReference type="RefSeq" id="WP_097105375.1">
    <property type="nucleotide sequence ID" value="NZ_OCMU01000001.1"/>
</dbReference>
<evidence type="ECO:0000259" key="5">
    <source>
        <dbReference type="PROSITE" id="PS50110"/>
    </source>
</evidence>
<keyword evidence="1" id="KW-0597">Phosphoprotein</keyword>
<dbReference type="InterPro" id="IPR016032">
    <property type="entry name" value="Sig_transdc_resp-reg_C-effctor"/>
</dbReference>
<dbReference type="AlphaFoldDB" id="A0A286AAZ5"/>
<comment type="caution">
    <text evidence="3">Lacks conserved residue(s) required for the propagation of feature annotation.</text>
</comment>
<dbReference type="Proteomes" id="UP000219335">
    <property type="component" value="Unassembled WGS sequence"/>
</dbReference>